<dbReference type="InterPro" id="IPR014029">
    <property type="entry name" value="NADH_UbQ_OxRdtase_49kDa_CS"/>
</dbReference>
<dbReference type="GO" id="GO:0008137">
    <property type="term" value="F:NADH dehydrogenase (ubiquinone) activity"/>
    <property type="evidence" value="ECO:0007669"/>
    <property type="project" value="InterPro"/>
</dbReference>
<dbReference type="AlphaFoldDB" id="A0A930VIK0"/>
<proteinExistence type="predicted"/>
<dbReference type="InterPro" id="IPR029014">
    <property type="entry name" value="NiFe-Hase_large"/>
</dbReference>
<dbReference type="Gene3D" id="3.30.460.80">
    <property type="entry name" value="NADH:ubiquinone oxidoreductase, 30kDa subunit"/>
    <property type="match status" value="1"/>
</dbReference>
<dbReference type="GO" id="GO:0048038">
    <property type="term" value="F:quinone binding"/>
    <property type="evidence" value="ECO:0007669"/>
    <property type="project" value="InterPro"/>
</dbReference>
<dbReference type="Gene3D" id="1.10.645.10">
    <property type="entry name" value="Cytochrome-c3 Hydrogenase, chain B"/>
    <property type="match status" value="1"/>
</dbReference>
<dbReference type="Proteomes" id="UP000640489">
    <property type="component" value="Unassembled WGS sequence"/>
</dbReference>
<dbReference type="InterPro" id="IPR001501">
    <property type="entry name" value="Ni-dep_hyd_lsu"/>
</dbReference>
<evidence type="ECO:0000313" key="6">
    <source>
        <dbReference type="EMBL" id="MBF4764575.1"/>
    </source>
</evidence>
<keyword evidence="3" id="KW-0460">Magnesium</keyword>
<gene>
    <name evidence="6" type="ORF">ISU07_15690</name>
</gene>
<dbReference type="EMBL" id="JADKPN010000010">
    <property type="protein sequence ID" value="MBF4764575.1"/>
    <property type="molecule type" value="Genomic_DNA"/>
</dbReference>
<feature type="binding site" evidence="3">
    <location>
        <position position="451"/>
    </location>
    <ligand>
        <name>Mg(2+)</name>
        <dbReference type="ChEBI" id="CHEBI:18420"/>
    </ligand>
</feature>
<reference evidence="6" key="1">
    <citation type="submission" date="2020-11" db="EMBL/GenBank/DDBJ databases">
        <title>Nocardioides sp. nov., isolated from Soil of Cynanchum wilfordii Hemsley rhizosphere.</title>
        <authorList>
            <person name="Lee J.-S."/>
            <person name="Suh M.K."/>
            <person name="Kim J.-S."/>
        </authorList>
    </citation>
    <scope>NUCLEOTIDE SEQUENCE</scope>
    <source>
        <strain evidence="6">KCTC 19275</strain>
    </source>
</reference>
<comment type="caution">
    <text evidence="6">The sequence shown here is derived from an EMBL/GenBank/DDBJ whole genome shotgun (WGS) entry which is preliminary data.</text>
</comment>
<dbReference type="GO" id="GO:0016651">
    <property type="term" value="F:oxidoreductase activity, acting on NAD(P)H"/>
    <property type="evidence" value="ECO:0007669"/>
    <property type="project" value="InterPro"/>
</dbReference>
<dbReference type="InterPro" id="IPR001135">
    <property type="entry name" value="NADH_Q_OxRdtase_suD"/>
</dbReference>
<keyword evidence="3" id="KW-0479">Metal-binding</keyword>
<keyword evidence="1" id="KW-0560">Oxidoreductase</keyword>
<dbReference type="GO" id="GO:0016151">
    <property type="term" value="F:nickel cation binding"/>
    <property type="evidence" value="ECO:0007669"/>
    <property type="project" value="InterPro"/>
</dbReference>
<dbReference type="Pfam" id="PF00346">
    <property type="entry name" value="Complex1_49kDa"/>
    <property type="match status" value="1"/>
</dbReference>
<keyword evidence="2" id="KW-0520">NAD</keyword>
<dbReference type="InterPro" id="IPR037232">
    <property type="entry name" value="NADH_quin_OxRdtase_su_C/D-like"/>
</dbReference>
<evidence type="ECO:0000259" key="5">
    <source>
        <dbReference type="Pfam" id="PF00346"/>
    </source>
</evidence>
<dbReference type="GO" id="GO:0051287">
    <property type="term" value="F:NAD binding"/>
    <property type="evidence" value="ECO:0007669"/>
    <property type="project" value="InterPro"/>
</dbReference>
<evidence type="ECO:0000259" key="4">
    <source>
        <dbReference type="Pfam" id="PF00329"/>
    </source>
</evidence>
<dbReference type="PANTHER" id="PTHR43485">
    <property type="entry name" value="HYDROGENASE-4 COMPONENT G"/>
    <property type="match status" value="1"/>
</dbReference>
<evidence type="ECO:0000313" key="7">
    <source>
        <dbReference type="Proteomes" id="UP000640489"/>
    </source>
</evidence>
<protein>
    <submittedName>
        <fullName evidence="6">NADH-quinone oxidoreductase subunit C</fullName>
    </submittedName>
</protein>
<organism evidence="6 7">
    <name type="scientific">Nocardioides islandensis</name>
    <dbReference type="NCBI Taxonomy" id="433663"/>
    <lineage>
        <taxon>Bacteria</taxon>
        <taxon>Bacillati</taxon>
        <taxon>Actinomycetota</taxon>
        <taxon>Actinomycetes</taxon>
        <taxon>Propionibacteriales</taxon>
        <taxon>Nocardioidaceae</taxon>
        <taxon>Nocardioides</taxon>
    </lineage>
</organism>
<feature type="binding site" evidence="3">
    <location>
        <position position="182"/>
    </location>
    <ligand>
        <name>Mg(2+)</name>
        <dbReference type="ChEBI" id="CHEBI:18420"/>
    </ligand>
</feature>
<dbReference type="Pfam" id="PF00374">
    <property type="entry name" value="NiFeSe_Hases"/>
    <property type="match status" value="1"/>
</dbReference>
<dbReference type="PROSITE" id="PS00535">
    <property type="entry name" value="COMPLEX1_49K"/>
    <property type="match status" value="1"/>
</dbReference>
<keyword evidence="7" id="KW-1185">Reference proteome</keyword>
<evidence type="ECO:0000256" key="1">
    <source>
        <dbReference type="ARBA" id="ARBA00023002"/>
    </source>
</evidence>
<dbReference type="SUPFAM" id="SSF143243">
    <property type="entry name" value="Nqo5-like"/>
    <property type="match status" value="1"/>
</dbReference>
<evidence type="ECO:0000256" key="2">
    <source>
        <dbReference type="ARBA" id="ARBA00023027"/>
    </source>
</evidence>
<sequence length="490" mass="52951">MTERSEVSAAQLPDLVAARLTDGYRMALVAGHEDDERLRVVYVLVRPVDDRRVELVLGVPKGNPVIPSLAALDYATGRFERELHDLYGIVPEGHPLPARLVRHAHWPRGWYPMRRDAGAPPPFEPDVGSFPFLQVEGQGVYEIPVGPVHAGLIEPGHFRFSVVGETILRMKARLWFVHRGAEKLFEGRDIHDGIALAERISGDTAVGHATAYATAVEAALGIDVPTTDRLVRALLLELERMHNHVADLGALANDVGYGIAHTHAQRIRETLLRLNRRTTGHRLIRGGISIGGARLIELPDPDLVTALARDVAELVEISLSNSTVLDRFTGTAVLPTQAAHELGTLGYVARASGLDQDARRDHPGVDLDALDVVLEPGGDVLARYLVRAREVQVSARLVASIVHTLAGNPGSGSRTTARGAGTGLGLVEGWRGTIAHRVEIASGGRLSRVKVVDPSYFNWPALPVALAGTIVPDFPLANKSFNQSYAGNDL</sequence>
<name>A0A930VIK0_9ACTN</name>
<dbReference type="InterPro" id="IPR052197">
    <property type="entry name" value="ComplexI_49kDa-like"/>
</dbReference>
<dbReference type="SUPFAM" id="SSF56762">
    <property type="entry name" value="HydB/Nqo4-like"/>
    <property type="match status" value="1"/>
</dbReference>
<dbReference type="PANTHER" id="PTHR43485:SF1">
    <property type="entry name" value="FORMATE HYDROGENLYASE SUBUNIT 5-RELATED"/>
    <property type="match status" value="1"/>
</dbReference>
<dbReference type="Pfam" id="PF00329">
    <property type="entry name" value="Complex1_30kDa"/>
    <property type="match status" value="1"/>
</dbReference>
<feature type="domain" description="NADH-quinone oxidoreductase subunit D" evidence="5">
    <location>
        <begin position="254"/>
        <end position="408"/>
    </location>
</feature>
<dbReference type="InterPro" id="IPR001268">
    <property type="entry name" value="NADH_UbQ_OxRdtase_30kDa_su"/>
</dbReference>
<feature type="domain" description="NADH:ubiquinone oxidoreductase 30kDa subunit" evidence="4">
    <location>
        <begin position="26"/>
        <end position="117"/>
    </location>
</feature>
<evidence type="ECO:0000256" key="3">
    <source>
        <dbReference type="PIRSR" id="PIRSR601501-1"/>
    </source>
</evidence>
<accession>A0A930VIK0</accession>